<evidence type="ECO:0008006" key="3">
    <source>
        <dbReference type="Google" id="ProtNLM"/>
    </source>
</evidence>
<reference evidence="1 2" key="1">
    <citation type="journal article" date="2019" name="Int. J. Syst. Evol. Microbiol.">
        <title>The Global Catalogue of Microorganisms (GCM) 10K type strain sequencing project: providing services to taxonomists for standard genome sequencing and annotation.</title>
        <authorList>
            <consortium name="The Broad Institute Genomics Platform"/>
            <consortium name="The Broad Institute Genome Sequencing Center for Infectious Disease"/>
            <person name="Wu L."/>
            <person name="Ma J."/>
        </authorList>
    </citation>
    <scope>NUCLEOTIDE SEQUENCE [LARGE SCALE GENOMIC DNA]</scope>
    <source>
        <strain evidence="1 2">CGMCC 1.3240</strain>
    </source>
</reference>
<organism evidence="1 2">
    <name type="scientific">Halalkalicoccus tibetensis</name>
    <dbReference type="NCBI Taxonomy" id="175632"/>
    <lineage>
        <taxon>Archaea</taxon>
        <taxon>Methanobacteriati</taxon>
        <taxon>Methanobacteriota</taxon>
        <taxon>Stenosarchaea group</taxon>
        <taxon>Halobacteria</taxon>
        <taxon>Halobacteriales</taxon>
        <taxon>Halococcaceae</taxon>
        <taxon>Halalkalicoccus</taxon>
    </lineage>
</organism>
<name>A0ABD5V4B9_9EURY</name>
<dbReference type="AlphaFoldDB" id="A0ABD5V4B9"/>
<dbReference type="RefSeq" id="WP_340603400.1">
    <property type="nucleotide sequence ID" value="NZ_JBBMXV010000002.1"/>
</dbReference>
<dbReference type="Proteomes" id="UP001596312">
    <property type="component" value="Unassembled WGS sequence"/>
</dbReference>
<dbReference type="EMBL" id="JBHSXQ010000002">
    <property type="protein sequence ID" value="MFC6904885.1"/>
    <property type="molecule type" value="Genomic_DNA"/>
</dbReference>
<proteinExistence type="predicted"/>
<gene>
    <name evidence="1" type="ORF">ACFQGH_06685</name>
</gene>
<evidence type="ECO:0000313" key="2">
    <source>
        <dbReference type="Proteomes" id="UP001596312"/>
    </source>
</evidence>
<protein>
    <recommendedName>
        <fullName evidence="3">Transposase</fullName>
    </recommendedName>
</protein>
<accession>A0ABD5V4B9</accession>
<comment type="caution">
    <text evidence="1">The sequence shown here is derived from an EMBL/GenBank/DDBJ whole genome shotgun (WGS) entry which is preliminary data.</text>
</comment>
<keyword evidence="2" id="KW-1185">Reference proteome</keyword>
<sequence length="161" mass="18502">MSGTEGSENSKNEDHINFSETVYIDGPVEVFFQGPLPYFTEPQIEHIAPLLKFSGDIPDDRAEWHHNYTPIESWMLAHIYREINGWSIKRTADRFAGERDLPQMLGFFDEGPVKGDPGDPPSYTQLRDMWEENFTARHRGAVKVVAERLVEYCRNNGISRA</sequence>
<evidence type="ECO:0000313" key="1">
    <source>
        <dbReference type="EMBL" id="MFC6904885.1"/>
    </source>
</evidence>